<feature type="domain" description="DUF362" evidence="1">
    <location>
        <begin position="96"/>
        <end position="299"/>
    </location>
</feature>
<gene>
    <name evidence="2" type="ORF">SCARUB_03440</name>
</gene>
<name>A0A1E3X795_9BACT</name>
<sequence>FLENLNIMKDNISRRTFLKAGIAVGTGLYGLSYLSSFERPRSLKTFKENSLKKKLVVVHGDIVERNDESSIIREMVSRGIKAIGGMDKLVSRGDNVVIKPNIAWDRRPEYAVNTNPFVVAALAAMCIEAGANRVSVLDHTCAKNPGPSYINSGIEKAAKEVGAEVRFVDERLFKDFKIPGGKLLDSWPFYEKFIYQDEADVLINVPIAKQHSTSRLSMALKNTMGMIGGNRGSIHKDIHPKIADLNKVVKVDLTVLDAFRILKRNGPTGGRLEDVDNNYENARRLVFSVDPVAVDSYGATLFGYQGKDVGFIHESYEAGLGEIDFKLRGFGEITV</sequence>
<feature type="non-terminal residue" evidence="2">
    <location>
        <position position="1"/>
    </location>
</feature>
<evidence type="ECO:0000259" key="1">
    <source>
        <dbReference type="Pfam" id="PF04015"/>
    </source>
</evidence>
<dbReference type="InterPro" id="IPR007160">
    <property type="entry name" value="DUF362"/>
</dbReference>
<accession>A0A1E3X795</accession>
<reference evidence="2 3" key="1">
    <citation type="submission" date="2016-07" db="EMBL/GenBank/DDBJ databases">
        <title>Draft genome of Scalindua rubra, obtained from a brine-seawater interface in the Red Sea, sheds light on salt adaptation in anammox bacteria.</title>
        <authorList>
            <person name="Speth D.R."/>
            <person name="Lagkouvardos I."/>
            <person name="Wang Y."/>
            <person name="Qian P.-Y."/>
            <person name="Dutilh B.E."/>
            <person name="Jetten M.S."/>
        </authorList>
    </citation>
    <scope>NUCLEOTIDE SEQUENCE [LARGE SCALE GENOMIC DNA]</scope>
    <source>
        <strain evidence="2">BSI-1</strain>
    </source>
</reference>
<protein>
    <recommendedName>
        <fullName evidence="1">DUF362 domain-containing protein</fullName>
    </recommendedName>
</protein>
<dbReference type="Pfam" id="PF04015">
    <property type="entry name" value="DUF362"/>
    <property type="match status" value="1"/>
</dbReference>
<evidence type="ECO:0000313" key="2">
    <source>
        <dbReference type="EMBL" id="ODS31452.1"/>
    </source>
</evidence>
<evidence type="ECO:0000313" key="3">
    <source>
        <dbReference type="Proteomes" id="UP000094056"/>
    </source>
</evidence>
<dbReference type="AlphaFoldDB" id="A0A1E3X795"/>
<proteinExistence type="predicted"/>
<comment type="caution">
    <text evidence="2">The sequence shown here is derived from an EMBL/GenBank/DDBJ whole genome shotgun (WGS) entry which is preliminary data.</text>
</comment>
<dbReference type="EMBL" id="MAYW01000117">
    <property type="protein sequence ID" value="ODS31452.1"/>
    <property type="molecule type" value="Genomic_DNA"/>
</dbReference>
<organism evidence="2 3">
    <name type="scientific">Candidatus Scalindua rubra</name>
    <dbReference type="NCBI Taxonomy" id="1872076"/>
    <lineage>
        <taxon>Bacteria</taxon>
        <taxon>Pseudomonadati</taxon>
        <taxon>Planctomycetota</taxon>
        <taxon>Candidatus Brocadiia</taxon>
        <taxon>Candidatus Brocadiales</taxon>
        <taxon>Candidatus Scalinduaceae</taxon>
        <taxon>Candidatus Scalindua</taxon>
    </lineage>
</organism>
<dbReference type="Proteomes" id="UP000094056">
    <property type="component" value="Unassembled WGS sequence"/>
</dbReference>